<dbReference type="InterPro" id="IPR046540">
    <property type="entry name" value="DMFA2_C"/>
</dbReference>
<reference evidence="3 4" key="1">
    <citation type="submission" date="2020-08" db="EMBL/GenBank/DDBJ databases">
        <title>Sequencing the genomes of 1000 actinobacteria strains.</title>
        <authorList>
            <person name="Klenk H.-P."/>
        </authorList>
    </citation>
    <scope>NUCLEOTIDE SEQUENCE [LARGE SCALE GENOMIC DNA]</scope>
    <source>
        <strain evidence="3 4">DSM 11053</strain>
    </source>
</reference>
<keyword evidence="4" id="KW-1185">Reference proteome</keyword>
<comment type="caution">
    <text evidence="3">The sequence shown here is derived from an EMBL/GenBank/DDBJ whole genome shotgun (WGS) entry which is preliminary data.</text>
</comment>
<organism evidence="3 4">
    <name type="scientific">Microlunatus antarcticus</name>
    <dbReference type="NCBI Taxonomy" id="53388"/>
    <lineage>
        <taxon>Bacteria</taxon>
        <taxon>Bacillati</taxon>
        <taxon>Actinomycetota</taxon>
        <taxon>Actinomycetes</taxon>
        <taxon>Propionibacteriales</taxon>
        <taxon>Propionibacteriaceae</taxon>
        <taxon>Microlunatus</taxon>
    </lineage>
</organism>
<dbReference type="AlphaFoldDB" id="A0A7W5JTF3"/>
<sequence>MEGYADQSSVAAGHEVQLFVSTSAGRWRATAYRMGWYGGKQGASVWHSGWQRGREQARPRTSGKTLTVKAGWKRSLSVPTAGWRPGSYLIRLEVAHHASYVPLTVRSPSTRGRLVLLAPDTTWQAYNDWGGRNLYWGPTGKSDSAHRSRAVTFDRPYAYGQGAGEFLARMLPVVTLAERLRLPLAYADDIDLERDPHLLDGATGVVSMGHDEYYSVKMRANLTAARDAGTNLAFLGANAVFRRIRLQSTDLGRYRLEVNYKDPAEDPVSRKHPRQTTADWPANPSPDPESSLVGESYACFPGAGALVVLDPSSWLLAGTGLKQGDTIPDVLGPEFDTVVPGMPAPHPLDVVLRSPVYCGPYTHADATYYSAKSGAGVFDAGTMSWVVGLTGSRGERTQHLEQAITTNLLRAFAGSRAGSAHPAGG</sequence>
<gene>
    <name evidence="3" type="ORF">FHX39_000968</name>
</gene>
<dbReference type="Pfam" id="PF20254">
    <property type="entry name" value="DMFA2_C"/>
    <property type="match status" value="1"/>
</dbReference>
<evidence type="ECO:0000256" key="1">
    <source>
        <dbReference type="SAM" id="MobiDB-lite"/>
    </source>
</evidence>
<dbReference type="Proteomes" id="UP000565572">
    <property type="component" value="Unassembled WGS sequence"/>
</dbReference>
<feature type="domain" description="N,N-dimethylformamidase beta subunit-like C-terminal" evidence="2">
    <location>
        <begin position="29"/>
        <end position="390"/>
    </location>
</feature>
<proteinExistence type="predicted"/>
<feature type="region of interest" description="Disordered" evidence="1">
    <location>
        <begin position="264"/>
        <end position="289"/>
    </location>
</feature>
<accession>A0A7W5JTF3</accession>
<dbReference type="EMBL" id="JACHZG010000001">
    <property type="protein sequence ID" value="MBB3326024.1"/>
    <property type="molecule type" value="Genomic_DNA"/>
</dbReference>
<evidence type="ECO:0000313" key="3">
    <source>
        <dbReference type="EMBL" id="MBB3326024.1"/>
    </source>
</evidence>
<dbReference type="RefSeq" id="WP_183337041.1">
    <property type="nucleotide sequence ID" value="NZ_JACHZG010000001.1"/>
</dbReference>
<evidence type="ECO:0000259" key="2">
    <source>
        <dbReference type="Pfam" id="PF20254"/>
    </source>
</evidence>
<name>A0A7W5JTF3_9ACTN</name>
<protein>
    <recommendedName>
        <fullName evidence="2">N,N-dimethylformamidase beta subunit-like C-terminal domain-containing protein</fullName>
    </recommendedName>
</protein>
<evidence type="ECO:0000313" key="4">
    <source>
        <dbReference type="Proteomes" id="UP000565572"/>
    </source>
</evidence>